<dbReference type="GeneID" id="56039047"/>
<dbReference type="KEGG" id="halu:HUG12_16270"/>
<dbReference type="RefSeq" id="WP_179269788.1">
    <property type="nucleotide sequence ID" value="NZ_CP058579.1"/>
</dbReference>
<dbReference type="OrthoDB" id="343913at2157"/>
<sequence length="151" mass="16463">MRYLCHYPAESPKGICFDWQIFEVLWRLYENEEERGPLEGGVLPERLAEEFGASPDTMAHRLRGMQREGAVTQLETWNFDSGLTKKSWAPVALIDDVVCPTCGKIAKDVQRSGPGDVRASPCGCPVTPEEALAISGTRPIVSDGGVPGGDD</sequence>
<gene>
    <name evidence="1" type="ORF">HUG12_16270</name>
</gene>
<keyword evidence="2" id="KW-1185">Reference proteome</keyword>
<accession>A0A7D5QHU8</accession>
<protein>
    <submittedName>
        <fullName evidence="1">Uncharacterized protein</fullName>
    </submittedName>
</protein>
<reference evidence="1 2" key="1">
    <citation type="submission" date="2020-06" db="EMBL/GenBank/DDBJ databases">
        <title>NJ-3-1, isolated from saline soil.</title>
        <authorList>
            <person name="Cui H.L."/>
            <person name="Shi X."/>
        </authorList>
    </citation>
    <scope>NUCLEOTIDE SEQUENCE [LARGE SCALE GENOMIC DNA]</scope>
    <source>
        <strain evidence="1 2">NJ-3-1</strain>
    </source>
</reference>
<dbReference type="AlphaFoldDB" id="A0A7D5QHU8"/>
<dbReference type="Proteomes" id="UP000509626">
    <property type="component" value="Chromosome"/>
</dbReference>
<name>A0A7D5QHU8_9EURY</name>
<evidence type="ECO:0000313" key="2">
    <source>
        <dbReference type="Proteomes" id="UP000509626"/>
    </source>
</evidence>
<organism evidence="1 2">
    <name type="scientific">Halorarum salinum</name>
    <dbReference type="NCBI Taxonomy" id="2743089"/>
    <lineage>
        <taxon>Archaea</taxon>
        <taxon>Methanobacteriati</taxon>
        <taxon>Methanobacteriota</taxon>
        <taxon>Stenosarchaea group</taxon>
        <taxon>Halobacteria</taxon>
        <taxon>Halobacteriales</taxon>
        <taxon>Haloferacaceae</taxon>
        <taxon>Halorarum</taxon>
    </lineage>
</organism>
<dbReference type="EMBL" id="CP058579">
    <property type="protein sequence ID" value="QLG63203.1"/>
    <property type="molecule type" value="Genomic_DNA"/>
</dbReference>
<proteinExistence type="predicted"/>
<evidence type="ECO:0000313" key="1">
    <source>
        <dbReference type="EMBL" id="QLG63203.1"/>
    </source>
</evidence>